<evidence type="ECO:0000313" key="1">
    <source>
        <dbReference type="EMBL" id="JAD82973.1"/>
    </source>
</evidence>
<accession>A0A0A9D8F6</accession>
<name>A0A0A9D8F6_ARUDO</name>
<protein>
    <submittedName>
        <fullName evidence="1">Uncharacterized protein</fullName>
    </submittedName>
</protein>
<sequence>MASNFPSFGTLCFLI</sequence>
<reference evidence="1" key="2">
    <citation type="journal article" date="2015" name="Data Brief">
        <title>Shoot transcriptome of the giant reed, Arundo donax.</title>
        <authorList>
            <person name="Barrero R.A."/>
            <person name="Guerrero F.D."/>
            <person name="Moolhuijzen P."/>
            <person name="Goolsby J.A."/>
            <person name="Tidwell J."/>
            <person name="Bellgard S.E."/>
            <person name="Bellgard M.I."/>
        </authorList>
    </citation>
    <scope>NUCLEOTIDE SEQUENCE</scope>
    <source>
        <tissue evidence="1">Shoot tissue taken approximately 20 cm above the soil surface</tissue>
    </source>
</reference>
<reference evidence="1" key="1">
    <citation type="submission" date="2014-09" db="EMBL/GenBank/DDBJ databases">
        <authorList>
            <person name="Magalhaes I.L.F."/>
            <person name="Oliveira U."/>
            <person name="Santos F.R."/>
            <person name="Vidigal T.H.D.A."/>
            <person name="Brescovit A.D."/>
            <person name="Santos A.J."/>
        </authorList>
    </citation>
    <scope>NUCLEOTIDE SEQUENCE</scope>
    <source>
        <tissue evidence="1">Shoot tissue taken approximately 20 cm above the soil surface</tissue>
    </source>
</reference>
<organism evidence="1">
    <name type="scientific">Arundo donax</name>
    <name type="common">Giant reed</name>
    <name type="synonym">Donax arundinaceus</name>
    <dbReference type="NCBI Taxonomy" id="35708"/>
    <lineage>
        <taxon>Eukaryota</taxon>
        <taxon>Viridiplantae</taxon>
        <taxon>Streptophyta</taxon>
        <taxon>Embryophyta</taxon>
        <taxon>Tracheophyta</taxon>
        <taxon>Spermatophyta</taxon>
        <taxon>Magnoliopsida</taxon>
        <taxon>Liliopsida</taxon>
        <taxon>Poales</taxon>
        <taxon>Poaceae</taxon>
        <taxon>PACMAD clade</taxon>
        <taxon>Arundinoideae</taxon>
        <taxon>Arundineae</taxon>
        <taxon>Arundo</taxon>
    </lineage>
</organism>
<proteinExistence type="predicted"/>
<dbReference type="EMBL" id="GBRH01214922">
    <property type="protein sequence ID" value="JAD82973.1"/>
    <property type="molecule type" value="Transcribed_RNA"/>
</dbReference>